<evidence type="ECO:0000313" key="1">
    <source>
        <dbReference type="EMBL" id="NEV00861.1"/>
    </source>
</evidence>
<sequence length="91" mass="9756">MIDGETFTVTWGTTVPADGKGAKLTTYVFAAAHRTAASIFATRVGESTVEIFRFYFGSRSLYKLTSRLAGLSPDSKVTPLVATCLATCRAQ</sequence>
<gene>
    <name evidence="1" type="ORF">FNJ47_34965</name>
</gene>
<accession>A0A6P1BT55</accession>
<name>A0A6P1BT55_9BRAD</name>
<comment type="caution">
    <text evidence="1">The sequence shown here is derived from an EMBL/GenBank/DDBJ whole genome shotgun (WGS) entry which is preliminary data.</text>
</comment>
<dbReference type="RefSeq" id="WP_163160402.1">
    <property type="nucleotide sequence ID" value="NZ_VKHP01000201.1"/>
</dbReference>
<protein>
    <submittedName>
        <fullName evidence="1">Uncharacterized protein</fullName>
    </submittedName>
</protein>
<dbReference type="EMBL" id="VKHP01000201">
    <property type="protein sequence ID" value="NEV00861.1"/>
    <property type="molecule type" value="Genomic_DNA"/>
</dbReference>
<evidence type="ECO:0000313" key="2">
    <source>
        <dbReference type="Proteomes" id="UP000468531"/>
    </source>
</evidence>
<dbReference type="Proteomes" id="UP000468531">
    <property type="component" value="Unassembled WGS sequence"/>
</dbReference>
<reference evidence="1 2" key="1">
    <citation type="journal article" date="2020" name="Arch. Microbiol.">
        <title>Bradyrhizobium uaiense sp. nov., a new highly efficient cowpea symbiont.</title>
        <authorList>
            <person name="Cabral Michel D."/>
            <person name="Azarias Guimaraes A."/>
            <person name="Martins da Costa E."/>
            <person name="Soares de Carvalho T."/>
            <person name="Balsanelli E."/>
            <person name="Willems A."/>
            <person name="Maltempi de Souza E."/>
            <person name="de Souza Moreira F.M."/>
        </authorList>
    </citation>
    <scope>NUCLEOTIDE SEQUENCE [LARGE SCALE GENOMIC DNA]</scope>
    <source>
        <strain evidence="1 2">UFLA 03-164</strain>
    </source>
</reference>
<organism evidence="1 2">
    <name type="scientific">Bradyrhizobium uaiense</name>
    <dbReference type="NCBI Taxonomy" id="2594946"/>
    <lineage>
        <taxon>Bacteria</taxon>
        <taxon>Pseudomonadati</taxon>
        <taxon>Pseudomonadota</taxon>
        <taxon>Alphaproteobacteria</taxon>
        <taxon>Hyphomicrobiales</taxon>
        <taxon>Nitrobacteraceae</taxon>
        <taxon>Bradyrhizobium</taxon>
    </lineage>
</organism>
<dbReference type="AlphaFoldDB" id="A0A6P1BT55"/>
<keyword evidence="2" id="KW-1185">Reference proteome</keyword>
<proteinExistence type="predicted"/>